<organism evidence="1 2">
    <name type="scientific">Pandoravirus inopinatum</name>
    <dbReference type="NCBI Taxonomy" id="1605721"/>
    <lineage>
        <taxon>Viruses</taxon>
        <taxon>Pandoravirus</taxon>
    </lineage>
</organism>
<dbReference type="KEGG" id="vg:23461968"/>
<proteinExistence type="predicted"/>
<dbReference type="GeneID" id="23461968"/>
<reference evidence="1 2" key="1">
    <citation type="journal article" date="2015" name="Parasitol. Res.">
        <title>Viruses in close associations with free-living amoebae.</title>
        <authorList>
            <person name="Scheid P."/>
        </authorList>
    </citation>
    <scope>NUCLEOTIDE SEQUENCE [LARGE SCALE GENOMIC DNA]</scope>
    <source>
        <strain evidence="1">KlaHel</strain>
    </source>
</reference>
<name>A0A0B5J8D3_9VIRU</name>
<dbReference type="RefSeq" id="YP_009119286.1">
    <property type="nucleotide sequence ID" value="NC_026440.1"/>
</dbReference>
<evidence type="ECO:0000313" key="2">
    <source>
        <dbReference type="Proteomes" id="UP000202511"/>
    </source>
</evidence>
<dbReference type="EMBL" id="KP136319">
    <property type="protein sequence ID" value="AJF97051.1"/>
    <property type="molecule type" value="Genomic_DNA"/>
</dbReference>
<protein>
    <submittedName>
        <fullName evidence="1">Uncharacterized protein</fullName>
    </submittedName>
</protein>
<dbReference type="Proteomes" id="UP000202511">
    <property type="component" value="Segment"/>
</dbReference>
<accession>A0A0B5J8D3</accession>
<sequence length="410" mass="44436">MSSSFALLPAWPPTMRAAGPPRRTVDNLARPRAWITSHSPWVPTTTATVADNNDNNINDRLQTVPTTEWAQWTLYRRRPSSLASVTEYAVGSQERWPRSMRLSLPVNGLDGSGAFLSGHGAHGHCGHLCQDAHGAALDLAPIARPDSVSHALAVAVCLMEAYVRFLFAHESSAESRGLEPAAVSRALNTVHPGIDLITHIAGSPWLGTLRNRAEAWYRWITVPSRQGQGDLIGRLFAASPGFYGDGHALADDVAALTDRLACRGVAVGSQGLTSPIPPTIQPLFYIKGAEDRRRLADDALGGLVNTDQLAAWVYRSNAATKAVLASREAHEPWRALSTTRCVVKSAVLAQRVHCLTLQTSLPYAFLWCPCSATLCSWVRSNRPSSRPSWAPSPTRPSPTYLLTNVPINNP</sequence>
<evidence type="ECO:0000313" key="1">
    <source>
        <dbReference type="EMBL" id="AJF97051.1"/>
    </source>
</evidence>